<evidence type="ECO:0000313" key="1">
    <source>
        <dbReference type="EMBL" id="KAK9695778.1"/>
    </source>
</evidence>
<organism evidence="1 2">
    <name type="scientific">Popillia japonica</name>
    <name type="common">Japanese beetle</name>
    <dbReference type="NCBI Taxonomy" id="7064"/>
    <lineage>
        <taxon>Eukaryota</taxon>
        <taxon>Metazoa</taxon>
        <taxon>Ecdysozoa</taxon>
        <taxon>Arthropoda</taxon>
        <taxon>Hexapoda</taxon>
        <taxon>Insecta</taxon>
        <taxon>Pterygota</taxon>
        <taxon>Neoptera</taxon>
        <taxon>Endopterygota</taxon>
        <taxon>Coleoptera</taxon>
        <taxon>Polyphaga</taxon>
        <taxon>Scarabaeiformia</taxon>
        <taxon>Scarabaeidae</taxon>
        <taxon>Rutelinae</taxon>
        <taxon>Popillia</taxon>
    </lineage>
</organism>
<sequence>MREEVGRLLQMEEEEALDPEDLTRVIKAACNEVFTKIKAACNEVFTKKASSSRTPVFWRRAAELQCSGGLKMWLQLEDNAYETKEFWLGATKEHTRIESDV</sequence>
<protein>
    <submittedName>
        <fullName evidence="1">Uncharacterized protein</fullName>
    </submittedName>
</protein>
<gene>
    <name evidence="1" type="ORF">QE152_g32325</name>
</gene>
<dbReference type="AlphaFoldDB" id="A0AAW1J001"/>
<proteinExistence type="predicted"/>
<comment type="caution">
    <text evidence="1">The sequence shown here is derived from an EMBL/GenBank/DDBJ whole genome shotgun (WGS) entry which is preliminary data.</text>
</comment>
<reference evidence="1 2" key="1">
    <citation type="journal article" date="2024" name="BMC Genomics">
        <title>De novo assembly and annotation of Popillia japonica's genome with initial clues to its potential as an invasive pest.</title>
        <authorList>
            <person name="Cucini C."/>
            <person name="Boschi S."/>
            <person name="Funari R."/>
            <person name="Cardaioli E."/>
            <person name="Iannotti N."/>
            <person name="Marturano G."/>
            <person name="Paoli F."/>
            <person name="Bruttini M."/>
            <person name="Carapelli A."/>
            <person name="Frati F."/>
            <person name="Nardi F."/>
        </authorList>
    </citation>
    <scope>NUCLEOTIDE SEQUENCE [LARGE SCALE GENOMIC DNA]</scope>
    <source>
        <strain evidence="1">DMR45628</strain>
    </source>
</reference>
<name>A0AAW1J001_POPJA</name>
<accession>A0AAW1J001</accession>
<dbReference type="Proteomes" id="UP001458880">
    <property type="component" value="Unassembled WGS sequence"/>
</dbReference>
<evidence type="ECO:0000313" key="2">
    <source>
        <dbReference type="Proteomes" id="UP001458880"/>
    </source>
</evidence>
<dbReference type="EMBL" id="JASPKY010000470">
    <property type="protein sequence ID" value="KAK9695778.1"/>
    <property type="molecule type" value="Genomic_DNA"/>
</dbReference>
<keyword evidence="2" id="KW-1185">Reference proteome</keyword>